<dbReference type="EMBL" id="UYJE01006971">
    <property type="protein sequence ID" value="VDI50660.1"/>
    <property type="molecule type" value="Genomic_DNA"/>
</dbReference>
<comment type="caution">
    <text evidence="1">The sequence shown here is derived from an EMBL/GenBank/DDBJ whole genome shotgun (WGS) entry which is preliminary data.</text>
</comment>
<dbReference type="AlphaFoldDB" id="A0A8B6FKM7"/>
<dbReference type="InterPro" id="IPR011044">
    <property type="entry name" value="Quino_amine_DH_bsu"/>
</dbReference>
<evidence type="ECO:0000313" key="2">
    <source>
        <dbReference type="Proteomes" id="UP000596742"/>
    </source>
</evidence>
<dbReference type="OrthoDB" id="6138364at2759"/>
<reference evidence="1" key="1">
    <citation type="submission" date="2018-11" db="EMBL/GenBank/DDBJ databases">
        <authorList>
            <person name="Alioto T."/>
            <person name="Alioto T."/>
        </authorList>
    </citation>
    <scope>NUCLEOTIDE SEQUENCE</scope>
</reference>
<dbReference type="SUPFAM" id="SSF50969">
    <property type="entry name" value="YVTN repeat-like/Quinoprotein amine dehydrogenase"/>
    <property type="match status" value="1"/>
</dbReference>
<accession>A0A8B6FKM7</accession>
<dbReference type="Proteomes" id="UP000596742">
    <property type="component" value="Unassembled WGS sequence"/>
</dbReference>
<proteinExistence type="predicted"/>
<evidence type="ECO:0000313" key="1">
    <source>
        <dbReference type="EMBL" id="VDI50660.1"/>
    </source>
</evidence>
<organism evidence="1 2">
    <name type="scientific">Mytilus galloprovincialis</name>
    <name type="common">Mediterranean mussel</name>
    <dbReference type="NCBI Taxonomy" id="29158"/>
    <lineage>
        <taxon>Eukaryota</taxon>
        <taxon>Metazoa</taxon>
        <taxon>Spiralia</taxon>
        <taxon>Lophotrochozoa</taxon>
        <taxon>Mollusca</taxon>
        <taxon>Bivalvia</taxon>
        <taxon>Autobranchia</taxon>
        <taxon>Pteriomorphia</taxon>
        <taxon>Mytilida</taxon>
        <taxon>Mytiloidea</taxon>
        <taxon>Mytilidae</taxon>
        <taxon>Mytilinae</taxon>
        <taxon>Mytilus</taxon>
    </lineage>
</organism>
<protein>
    <submittedName>
        <fullName evidence="1">Uncharacterized protein</fullName>
    </submittedName>
</protein>
<sequence length="227" mass="25661">MVADIVAILLADKLSTYKLTGELINNFTIRSSKDSRIACINDCKIAFTVPFHNLIKIVTIITPTTITDLGTSKGTNMTGGITCRMNMLYVAFSDAIRLMDLSGQIQRVVNIPGVKLLHSVNNDKMLCVHSEKDSEKTMSCLDFTNDSFNDFERFPFHPDDVSTDEVGNIIFLEGGVIWQADSDRNNIRIITSPESYHAYEKITYHKDSKCLFTYNYYSGVQVYRKLE</sequence>
<name>A0A8B6FKM7_MYTGA</name>
<keyword evidence="2" id="KW-1185">Reference proteome</keyword>
<gene>
    <name evidence="1" type="ORF">MGAL_10B077888</name>
</gene>